<gene>
    <name evidence="4" type="ORF">O6P43_014943</name>
</gene>
<dbReference type="Pfam" id="PF05030">
    <property type="entry name" value="SSXT"/>
    <property type="match status" value="1"/>
</dbReference>
<protein>
    <submittedName>
        <fullName evidence="4">GRF1-interacting factor 2-like</fullName>
    </submittedName>
</protein>
<evidence type="ECO:0000313" key="4">
    <source>
        <dbReference type="EMBL" id="KAJ7965272.1"/>
    </source>
</evidence>
<evidence type="ECO:0000256" key="1">
    <source>
        <dbReference type="ARBA" id="ARBA00007945"/>
    </source>
</evidence>
<organism evidence="4 5">
    <name type="scientific">Quillaja saponaria</name>
    <name type="common">Soap bark tree</name>
    <dbReference type="NCBI Taxonomy" id="32244"/>
    <lineage>
        <taxon>Eukaryota</taxon>
        <taxon>Viridiplantae</taxon>
        <taxon>Streptophyta</taxon>
        <taxon>Embryophyta</taxon>
        <taxon>Tracheophyta</taxon>
        <taxon>Spermatophyta</taxon>
        <taxon>Magnoliopsida</taxon>
        <taxon>eudicotyledons</taxon>
        <taxon>Gunneridae</taxon>
        <taxon>Pentapetalae</taxon>
        <taxon>rosids</taxon>
        <taxon>fabids</taxon>
        <taxon>Fabales</taxon>
        <taxon>Quillajaceae</taxon>
        <taxon>Quillaja</taxon>
    </lineage>
</organism>
<feature type="compositionally biased region" description="Polar residues" evidence="2">
    <location>
        <begin position="72"/>
        <end position="86"/>
    </location>
</feature>
<name>A0AAD7LVY5_QUISA</name>
<sequence length="198" mass="22081">MFNGETSFPTDTNLTTEQIQEYLEENKQLIITIMKNQNLEKFSEVALHQALLQQNLTYLAKVADAQTREQTMHPQLPSQSTVQQGNGMHHPPLAMSKKQSDSSASQLFFQLNDQQQQQHQPYFLQQQQNQPVFLQQQQLIQGEMSKIPGGTSSIYQAIQTGYGSNFSDTQGSKQGLDAAAGYFLGKSVFGHNGGDSIP</sequence>
<dbReference type="Proteomes" id="UP001163823">
    <property type="component" value="Chromosome 6"/>
</dbReference>
<accession>A0AAD7LVY5</accession>
<comment type="similarity">
    <text evidence="1">Belongs to the SS18 family.</text>
</comment>
<dbReference type="InterPro" id="IPR007726">
    <property type="entry name" value="SS18_N"/>
</dbReference>
<evidence type="ECO:0000256" key="2">
    <source>
        <dbReference type="SAM" id="MobiDB-lite"/>
    </source>
</evidence>
<dbReference type="EMBL" id="JARAOO010000006">
    <property type="protein sequence ID" value="KAJ7965272.1"/>
    <property type="molecule type" value="Genomic_DNA"/>
</dbReference>
<proteinExistence type="inferred from homology"/>
<feature type="region of interest" description="Disordered" evidence="2">
    <location>
        <begin position="69"/>
        <end position="99"/>
    </location>
</feature>
<evidence type="ECO:0000313" key="5">
    <source>
        <dbReference type="Proteomes" id="UP001163823"/>
    </source>
</evidence>
<dbReference type="AlphaFoldDB" id="A0AAD7LVY5"/>
<feature type="domain" description="SS18 N-terminal" evidence="3">
    <location>
        <begin position="13"/>
        <end position="70"/>
    </location>
</feature>
<keyword evidence="5" id="KW-1185">Reference proteome</keyword>
<comment type="caution">
    <text evidence="4">The sequence shown here is derived from an EMBL/GenBank/DDBJ whole genome shotgun (WGS) entry which is preliminary data.</text>
</comment>
<reference evidence="4" key="1">
    <citation type="journal article" date="2023" name="Science">
        <title>Elucidation of the pathway for biosynthesis of saponin adjuvants from the soapbark tree.</title>
        <authorList>
            <person name="Reed J."/>
            <person name="Orme A."/>
            <person name="El-Demerdash A."/>
            <person name="Owen C."/>
            <person name="Martin L.B.B."/>
            <person name="Misra R.C."/>
            <person name="Kikuchi S."/>
            <person name="Rejzek M."/>
            <person name="Martin A.C."/>
            <person name="Harkess A."/>
            <person name="Leebens-Mack J."/>
            <person name="Louveau T."/>
            <person name="Stephenson M.J."/>
            <person name="Osbourn A."/>
        </authorList>
    </citation>
    <scope>NUCLEOTIDE SEQUENCE</scope>
    <source>
        <strain evidence="4">S10</strain>
    </source>
</reference>
<dbReference type="KEGG" id="qsa:O6P43_014943"/>
<evidence type="ECO:0000259" key="3">
    <source>
        <dbReference type="Pfam" id="PF05030"/>
    </source>
</evidence>